<feature type="compositionally biased region" description="Polar residues" evidence="1">
    <location>
        <begin position="111"/>
        <end position="126"/>
    </location>
</feature>
<accession>A0A2T2NJ14</accession>
<sequence length="453" mass="49397">MASIRSRPRFSDSDVEIEETETLRELNYLSTIDIEKTPSPNPVPNFSLGADSGIAAQMDFPIPARNFQAAKLPVRSKTDIFRCSGAAVSAGKVLKAFPVFEDAASKDKNSHGPNDTTKSSGSCWQENSREREEGSYFHPRSQLDNLISESHATSPTAFRTKFKDSEPYDHPRNNELIQKLQEITSERSILIARLQTLNILENTILSQLSAPSPPPTKDSMATKASPLHSPPHLPMPADQPPSPDPHKVLQPHAKKRTKIPVRPLSAPAASPSASPSRSGIVDNMARKALSDKTELSLSTFDSRPIAGTLEWESEIAAPEVDTKDTIFGIDSAENDSVQEAGEVAWWQTVENNDVGKANGKPKTKTTGRDRTTRVPTKFGEDAGATSGLRQTSGASTDTRSTCGDSQAKHDKSGPRTPSTNRVGVAREATRLKTPGFSRFCQVPNTVDRKNWDF</sequence>
<dbReference type="Proteomes" id="UP000240883">
    <property type="component" value="Unassembled WGS sequence"/>
</dbReference>
<feature type="compositionally biased region" description="Pro residues" evidence="1">
    <location>
        <begin position="228"/>
        <end position="243"/>
    </location>
</feature>
<dbReference type="OrthoDB" id="3801412at2759"/>
<dbReference type="EMBL" id="KZ678137">
    <property type="protein sequence ID" value="PSN65432.1"/>
    <property type="molecule type" value="Genomic_DNA"/>
</dbReference>
<evidence type="ECO:0000256" key="1">
    <source>
        <dbReference type="SAM" id="MobiDB-lite"/>
    </source>
</evidence>
<organism evidence="2 3">
    <name type="scientific">Corynespora cassiicola Philippines</name>
    <dbReference type="NCBI Taxonomy" id="1448308"/>
    <lineage>
        <taxon>Eukaryota</taxon>
        <taxon>Fungi</taxon>
        <taxon>Dikarya</taxon>
        <taxon>Ascomycota</taxon>
        <taxon>Pezizomycotina</taxon>
        <taxon>Dothideomycetes</taxon>
        <taxon>Pleosporomycetidae</taxon>
        <taxon>Pleosporales</taxon>
        <taxon>Corynesporascaceae</taxon>
        <taxon>Corynespora</taxon>
    </lineage>
</organism>
<dbReference type="AlphaFoldDB" id="A0A2T2NJ14"/>
<gene>
    <name evidence="2" type="ORF">BS50DRAFT_645633</name>
</gene>
<feature type="region of interest" description="Disordered" evidence="1">
    <location>
        <begin position="208"/>
        <end position="279"/>
    </location>
</feature>
<name>A0A2T2NJ14_CORCC</name>
<protein>
    <submittedName>
        <fullName evidence="2">Uncharacterized protein</fullName>
    </submittedName>
</protein>
<evidence type="ECO:0000313" key="2">
    <source>
        <dbReference type="EMBL" id="PSN65432.1"/>
    </source>
</evidence>
<proteinExistence type="predicted"/>
<feature type="region of interest" description="Disordered" evidence="1">
    <location>
        <begin position="104"/>
        <end position="138"/>
    </location>
</feature>
<keyword evidence="3" id="KW-1185">Reference proteome</keyword>
<feature type="compositionally biased region" description="Polar residues" evidence="1">
    <location>
        <begin position="387"/>
        <end position="404"/>
    </location>
</feature>
<feature type="compositionally biased region" description="Low complexity" evidence="1">
    <location>
        <begin position="262"/>
        <end position="278"/>
    </location>
</feature>
<reference evidence="2 3" key="1">
    <citation type="journal article" date="2018" name="Front. Microbiol.">
        <title>Genome-Wide Analysis of Corynespora cassiicola Leaf Fall Disease Putative Effectors.</title>
        <authorList>
            <person name="Lopez D."/>
            <person name="Ribeiro S."/>
            <person name="Label P."/>
            <person name="Fumanal B."/>
            <person name="Venisse J.S."/>
            <person name="Kohler A."/>
            <person name="de Oliveira R.R."/>
            <person name="Labutti K."/>
            <person name="Lipzen A."/>
            <person name="Lail K."/>
            <person name="Bauer D."/>
            <person name="Ohm R.A."/>
            <person name="Barry K.W."/>
            <person name="Spatafora J."/>
            <person name="Grigoriev I.V."/>
            <person name="Martin F.M."/>
            <person name="Pujade-Renaud V."/>
        </authorList>
    </citation>
    <scope>NUCLEOTIDE SEQUENCE [LARGE SCALE GENOMIC DNA]</scope>
    <source>
        <strain evidence="2 3">Philippines</strain>
    </source>
</reference>
<evidence type="ECO:0000313" key="3">
    <source>
        <dbReference type="Proteomes" id="UP000240883"/>
    </source>
</evidence>
<feature type="region of interest" description="Disordered" evidence="1">
    <location>
        <begin position="351"/>
        <end position="429"/>
    </location>
</feature>